<dbReference type="Gene3D" id="3.40.50.300">
    <property type="entry name" value="P-loop containing nucleotide triphosphate hydrolases"/>
    <property type="match status" value="1"/>
</dbReference>
<dbReference type="PROSITE" id="PS50082">
    <property type="entry name" value="WD_REPEATS_2"/>
    <property type="match status" value="14"/>
</dbReference>
<evidence type="ECO:0000256" key="1">
    <source>
        <dbReference type="ARBA" id="ARBA00022574"/>
    </source>
</evidence>
<dbReference type="EMBL" id="PVNG01000014">
    <property type="protein sequence ID" value="PRX61732.1"/>
    <property type="molecule type" value="Genomic_DNA"/>
</dbReference>
<dbReference type="CDD" id="cd00200">
    <property type="entry name" value="WD40"/>
    <property type="match status" value="2"/>
</dbReference>
<dbReference type="InterPro" id="IPR027417">
    <property type="entry name" value="P-loop_NTPase"/>
</dbReference>
<evidence type="ECO:0000259" key="4">
    <source>
        <dbReference type="SMART" id="SM00530"/>
    </source>
</evidence>
<dbReference type="InterPro" id="IPR001680">
    <property type="entry name" value="WD40_rpt"/>
</dbReference>
<name>A0A2T0MT01_9ACTN</name>
<dbReference type="InterPro" id="IPR015943">
    <property type="entry name" value="WD40/YVTN_repeat-like_dom_sf"/>
</dbReference>
<evidence type="ECO:0000313" key="5">
    <source>
        <dbReference type="EMBL" id="PRX61732.1"/>
    </source>
</evidence>
<dbReference type="PRINTS" id="PR00320">
    <property type="entry name" value="GPROTEINBRPT"/>
</dbReference>
<dbReference type="PANTHER" id="PTHR19848">
    <property type="entry name" value="WD40 REPEAT PROTEIN"/>
    <property type="match status" value="1"/>
</dbReference>
<feature type="repeat" description="WD" evidence="3">
    <location>
        <begin position="629"/>
        <end position="650"/>
    </location>
</feature>
<keyword evidence="1 3" id="KW-0853">WD repeat</keyword>
<feature type="domain" description="HTH cro/C1-type" evidence="4">
    <location>
        <begin position="21"/>
        <end position="77"/>
    </location>
</feature>
<dbReference type="SUPFAM" id="SSF50978">
    <property type="entry name" value="WD40 repeat-like"/>
    <property type="match status" value="2"/>
</dbReference>
<protein>
    <submittedName>
        <fullName evidence="5">WD40 repeat protein</fullName>
    </submittedName>
</protein>
<organism evidence="5 6">
    <name type="scientific">Nonomuraea fuscirosea</name>
    <dbReference type="NCBI Taxonomy" id="1291556"/>
    <lineage>
        <taxon>Bacteria</taxon>
        <taxon>Bacillati</taxon>
        <taxon>Actinomycetota</taxon>
        <taxon>Actinomycetes</taxon>
        <taxon>Streptosporangiales</taxon>
        <taxon>Streptosporangiaceae</taxon>
        <taxon>Nonomuraea</taxon>
    </lineage>
</organism>
<feature type="repeat" description="WD" evidence="3">
    <location>
        <begin position="1166"/>
        <end position="1197"/>
    </location>
</feature>
<feature type="repeat" description="WD" evidence="3">
    <location>
        <begin position="873"/>
        <end position="905"/>
    </location>
</feature>
<evidence type="ECO:0000256" key="2">
    <source>
        <dbReference type="ARBA" id="ARBA00022737"/>
    </source>
</evidence>
<feature type="repeat" description="WD" evidence="3">
    <location>
        <begin position="664"/>
        <end position="705"/>
    </location>
</feature>
<dbReference type="InterPro" id="IPR049052">
    <property type="entry name" value="nSTAND1"/>
</dbReference>
<feature type="repeat" description="WD" evidence="3">
    <location>
        <begin position="1082"/>
        <end position="1113"/>
    </location>
</feature>
<keyword evidence="2" id="KW-0677">Repeat</keyword>
<dbReference type="Pfam" id="PF00400">
    <property type="entry name" value="WD40"/>
    <property type="match status" value="14"/>
</dbReference>
<feature type="repeat" description="WD" evidence="3">
    <location>
        <begin position="998"/>
        <end position="1031"/>
    </location>
</feature>
<sequence length="1219" mass="131909">MARPERVLDPDNDPLHRFAHELRQLRVKAGQPSYRELAKRAHFSVTALSEAAGGVVVPSLAVTLGYVEACDGDTRQWESRWHCLMNELPPAETPSRAREAAPYLGLVPFGPADAPLFFGRERLVRHLQERLAESPLLALFGPSGSGKSSVLRAGLLPALAEPANGSRVVFLTPGERPLRELSLHLAQACAVAADSVHGVLLDPASSVHLLWEQSLTGAAGQARLVIAVDQFEEIFTLCHDEDERRRFVDVLLSAAREPRVRVVLGVRADFYGHCAHHEELVAALQDNQVLIGPMEDDDLRAVIVGPARHAGVKVEPELVDLIVDEARGQVGALSLVSHALLETWRHRTGASLTTAAFRSAGGLKGAVSQTAERVHGELGPVEQEIARNVFLRLTTPGDGTEDTRRRAFRAELEASPQGRRTSRVLDTLIAARLVVAEEHTVTIAHEALIRGWPRLRGWLEEDRERLHAHRRLAEAAAEWDRHGRDEAFLYRGRRLSDWQDQREDALNDLERDFLDAGRRRERAESDGRRRRTRLAWTVLAATTAVVSVLGAIALIEGRQAREQRDVALSRQLAAEARAELELSPGRGLALARRAYALWPTVEAESVLRQGIVEDHLLATVPGLGRAMGVALSPDNTRLAAGSADGLVRVWPWRQGGPPAEPVVLRGHRGEALSPKFSPDGRRLAVPGTDATIRIWDLSGGDARIALTGHDGAVWNVAYSPDGRLLASAGRDGTVRLWNPDGTGSPRVLRGHEGEVTTVAFSPDGRTLASAGHDAVIRLRRIGDGETRVLRGHTAAIKTVAFSPDGRLLASVSIDGTARVWRTSGDLPPVVLHGHLGAVEGLAFSPDGHRLATTSDDSTIRLWSPTGTGDPLVLRGHDRVVWGAAFSADGTRLVSAGDDGTLRIWDSRGMGQVSVLRGHEGEAWVAAFAPGGRRVFSGGVDGTVRVWDRPTEQDRVLTRHDAQVTGLTVSPDGRRVASTGMEGLIKVTDVEGDAKPLVLRGHKGPAWTAAFSPDGRWLASAGKDGALRVWDLTGAVPPLTRWADTNQIRHAAFSPDGRHVATGGQDGTVRIWDAHRDLPPLVLRGHRGLVWAVAYSPDGRRLASAGTDGTVRIWPTTGRGEPQVLRGHQSMVWAVAFSADGRWVAGTGNDGTARIWRTDVSAPPITVGGFAAPVESVQFSGDDELLLTAHGDGTARLWRCTACEPIGDLLVRADRRLARE</sequence>
<dbReference type="SUPFAM" id="SSF52540">
    <property type="entry name" value="P-loop containing nucleoside triphosphate hydrolases"/>
    <property type="match status" value="1"/>
</dbReference>
<dbReference type="Gene3D" id="2.130.10.10">
    <property type="entry name" value="YVTN repeat-like/Quinoprotein amine dehydrogenase"/>
    <property type="match status" value="4"/>
</dbReference>
<dbReference type="SMART" id="SM00530">
    <property type="entry name" value="HTH_XRE"/>
    <property type="match status" value="1"/>
</dbReference>
<dbReference type="AlphaFoldDB" id="A0A2T0MT01"/>
<proteinExistence type="predicted"/>
<evidence type="ECO:0000313" key="6">
    <source>
        <dbReference type="Proteomes" id="UP000238312"/>
    </source>
</evidence>
<dbReference type="InterPro" id="IPR001387">
    <property type="entry name" value="Cro/C1-type_HTH"/>
</dbReference>
<dbReference type="PROSITE" id="PS50294">
    <property type="entry name" value="WD_REPEATS_REGION"/>
    <property type="match status" value="12"/>
</dbReference>
<gene>
    <name evidence="5" type="ORF">B0I32_114101</name>
</gene>
<feature type="repeat" description="WD" evidence="3">
    <location>
        <begin position="1124"/>
        <end position="1155"/>
    </location>
</feature>
<dbReference type="InterPro" id="IPR019775">
    <property type="entry name" value="WD40_repeat_CS"/>
</dbReference>
<comment type="caution">
    <text evidence="5">The sequence shown here is derived from an EMBL/GenBank/DDBJ whole genome shotgun (WGS) entry which is preliminary data.</text>
</comment>
<dbReference type="PROSITE" id="PS00678">
    <property type="entry name" value="WD_REPEATS_1"/>
    <property type="match status" value="1"/>
</dbReference>
<feature type="repeat" description="WD" evidence="3">
    <location>
        <begin position="956"/>
        <end position="990"/>
    </location>
</feature>
<feature type="repeat" description="WD" evidence="3">
    <location>
        <begin position="748"/>
        <end position="789"/>
    </location>
</feature>
<feature type="repeat" description="WD" evidence="3">
    <location>
        <begin position="831"/>
        <end position="863"/>
    </location>
</feature>
<dbReference type="InterPro" id="IPR020472">
    <property type="entry name" value="WD40_PAC1"/>
</dbReference>
<dbReference type="SMART" id="SM00320">
    <property type="entry name" value="WD40"/>
    <property type="match status" value="14"/>
</dbReference>
<evidence type="ECO:0000256" key="3">
    <source>
        <dbReference type="PROSITE-ProRule" id="PRU00221"/>
    </source>
</evidence>
<dbReference type="Pfam" id="PF20703">
    <property type="entry name" value="nSTAND1"/>
    <property type="match status" value="1"/>
</dbReference>
<feature type="repeat" description="WD" evidence="3">
    <location>
        <begin position="915"/>
        <end position="947"/>
    </location>
</feature>
<dbReference type="Proteomes" id="UP000238312">
    <property type="component" value="Unassembled WGS sequence"/>
</dbReference>
<feature type="repeat" description="WD" evidence="3">
    <location>
        <begin position="1040"/>
        <end position="1072"/>
    </location>
</feature>
<feature type="repeat" description="WD" evidence="3">
    <location>
        <begin position="706"/>
        <end position="738"/>
    </location>
</feature>
<dbReference type="PANTHER" id="PTHR19848:SF8">
    <property type="entry name" value="F-BOX AND WD REPEAT DOMAIN CONTAINING 7"/>
    <property type="match status" value="1"/>
</dbReference>
<feature type="repeat" description="WD" evidence="3">
    <location>
        <begin position="789"/>
        <end position="820"/>
    </location>
</feature>
<dbReference type="InterPro" id="IPR036322">
    <property type="entry name" value="WD40_repeat_dom_sf"/>
</dbReference>
<keyword evidence="6" id="KW-1185">Reference proteome</keyword>
<accession>A0A2T0MT01</accession>
<dbReference type="RefSeq" id="WP_146178362.1">
    <property type="nucleotide sequence ID" value="NZ_PVNG01000014.1"/>
</dbReference>
<dbReference type="OrthoDB" id="414967at2"/>
<reference evidence="5 6" key="1">
    <citation type="submission" date="2018-03" db="EMBL/GenBank/DDBJ databases">
        <title>Genomic Encyclopedia of Type Strains, Phase III (KMG-III): the genomes of soil and plant-associated and newly described type strains.</title>
        <authorList>
            <person name="Whitman W."/>
        </authorList>
    </citation>
    <scope>NUCLEOTIDE SEQUENCE [LARGE SCALE GENOMIC DNA]</scope>
    <source>
        <strain evidence="5 6">CGMCC 4.7104</strain>
    </source>
</reference>